<dbReference type="Proteomes" id="UP000247569">
    <property type="component" value="Unassembled WGS sequence"/>
</dbReference>
<dbReference type="AlphaFoldDB" id="A0A318KY14"/>
<keyword evidence="2" id="KW-0731">Sigma factor</keyword>
<evidence type="ECO:0000256" key="1">
    <source>
        <dbReference type="ARBA" id="ARBA00023015"/>
    </source>
</evidence>
<accession>A0A318KY14</accession>
<protein>
    <submittedName>
        <fullName evidence="4">DNA-directed RNA polymerase specialized sigma24 family protein</fullName>
    </submittedName>
</protein>
<dbReference type="OrthoDB" id="8611574at2"/>
<dbReference type="PANTHER" id="PTHR43133">
    <property type="entry name" value="RNA POLYMERASE ECF-TYPE SIGMA FACTO"/>
    <property type="match status" value="1"/>
</dbReference>
<evidence type="ECO:0000256" key="2">
    <source>
        <dbReference type="ARBA" id="ARBA00023082"/>
    </source>
</evidence>
<proteinExistence type="predicted"/>
<keyword evidence="3" id="KW-0804">Transcription</keyword>
<dbReference type="GO" id="GO:0006352">
    <property type="term" value="P:DNA-templated transcription initiation"/>
    <property type="evidence" value="ECO:0007669"/>
    <property type="project" value="InterPro"/>
</dbReference>
<keyword evidence="4" id="KW-0240">DNA-directed RNA polymerase</keyword>
<evidence type="ECO:0000313" key="4">
    <source>
        <dbReference type="EMBL" id="PXX70804.1"/>
    </source>
</evidence>
<name>A0A318KY14_9NOCA</name>
<sequence>MIDKERWTRLPDAGLVERVRHPIDRAEREAALDEIVRRYQKIMSTVGAYHLNDQDRVKDVVQTSVAVATRELVRGDNPREPDKLRAWLCGIVYNRCLEDHRSRVKEDPLPVETLAADDYEQDRLRREDALRPMFDLVAATFTRHQRDIYQLSIRSELHGKALATALSTSAKKAYDLAYENKLRVEAGFGALLLAKHGRPYCAQLAHILDRAGWTGKNDQQFTRILRQRILHHIGTCRRCDNCGTCDERQARLRLPYSTVLIPILLAPELNESLPEIIRRTLDEEEERDRTDKRDGTAAAAGVALVSAAAAQKPGKGGAVVDWIFDGLKGIFVLILVATIGPKLFPDVFHKLHWPTSSTSLSIFVPAGYTVVATPPGVTCSPVATTNCNLRYRQGTRVTLTAQRGEFVTYQGPLSWTGCGTTTSGNSCTLVPTGNARVCLVEPGYQGMPWDWCRG</sequence>
<comment type="caution">
    <text evidence="4">The sequence shown here is derived from an EMBL/GenBank/DDBJ whole genome shotgun (WGS) entry which is preliminary data.</text>
</comment>
<organism evidence="4 5">
    <name type="scientific">Nocardia tenerifensis</name>
    <dbReference type="NCBI Taxonomy" id="228006"/>
    <lineage>
        <taxon>Bacteria</taxon>
        <taxon>Bacillati</taxon>
        <taxon>Actinomycetota</taxon>
        <taxon>Actinomycetes</taxon>
        <taxon>Mycobacteriales</taxon>
        <taxon>Nocardiaceae</taxon>
        <taxon>Nocardia</taxon>
    </lineage>
</organism>
<dbReference type="SUPFAM" id="SSF88946">
    <property type="entry name" value="Sigma2 domain of RNA polymerase sigma factors"/>
    <property type="match status" value="1"/>
</dbReference>
<dbReference type="PANTHER" id="PTHR43133:SF51">
    <property type="entry name" value="RNA POLYMERASE SIGMA FACTOR"/>
    <property type="match status" value="1"/>
</dbReference>
<dbReference type="InterPro" id="IPR039425">
    <property type="entry name" value="RNA_pol_sigma-70-like"/>
</dbReference>
<keyword evidence="1" id="KW-0805">Transcription regulation</keyword>
<keyword evidence="5" id="KW-1185">Reference proteome</keyword>
<dbReference type="InterPro" id="IPR013325">
    <property type="entry name" value="RNA_pol_sigma_r2"/>
</dbReference>
<evidence type="ECO:0000256" key="3">
    <source>
        <dbReference type="ARBA" id="ARBA00023163"/>
    </source>
</evidence>
<reference evidence="4 5" key="1">
    <citation type="submission" date="2018-05" db="EMBL/GenBank/DDBJ databases">
        <title>Genomic Encyclopedia of Type Strains, Phase IV (KMG-IV): sequencing the most valuable type-strain genomes for metagenomic binning, comparative biology and taxonomic classification.</title>
        <authorList>
            <person name="Goeker M."/>
        </authorList>
    </citation>
    <scope>NUCLEOTIDE SEQUENCE [LARGE SCALE GENOMIC DNA]</scope>
    <source>
        <strain evidence="4 5">DSM 44704</strain>
    </source>
</reference>
<dbReference type="Gene3D" id="1.10.1740.10">
    <property type="match status" value="1"/>
</dbReference>
<dbReference type="EMBL" id="QJKF01000001">
    <property type="protein sequence ID" value="PXX70804.1"/>
    <property type="molecule type" value="Genomic_DNA"/>
</dbReference>
<evidence type="ECO:0000313" key="5">
    <source>
        <dbReference type="Proteomes" id="UP000247569"/>
    </source>
</evidence>
<gene>
    <name evidence="4" type="ORF">DFR70_101225</name>
</gene>
<dbReference type="GO" id="GO:0016987">
    <property type="term" value="F:sigma factor activity"/>
    <property type="evidence" value="ECO:0007669"/>
    <property type="project" value="UniProtKB-KW"/>
</dbReference>
<dbReference type="RefSeq" id="WP_040734973.1">
    <property type="nucleotide sequence ID" value="NZ_QJKF01000001.1"/>
</dbReference>
<dbReference type="GO" id="GO:0000428">
    <property type="term" value="C:DNA-directed RNA polymerase complex"/>
    <property type="evidence" value="ECO:0007669"/>
    <property type="project" value="UniProtKB-KW"/>
</dbReference>